<organism evidence="1 2">
    <name type="scientific">Vulcanisaeta distributa (strain DSM 14429 / JCM 11212 / NBRC 100878 / IC-017)</name>
    <dbReference type="NCBI Taxonomy" id="572478"/>
    <lineage>
        <taxon>Archaea</taxon>
        <taxon>Thermoproteota</taxon>
        <taxon>Thermoprotei</taxon>
        <taxon>Thermoproteales</taxon>
        <taxon>Thermoproteaceae</taxon>
        <taxon>Vulcanisaeta</taxon>
    </lineage>
</organism>
<name>E1QRV4_VULDI</name>
<dbReference type="HOGENOM" id="CLU_1381490_0_0_2"/>
<dbReference type="GeneID" id="9752217"/>
<protein>
    <submittedName>
        <fullName evidence="1">Uncharacterized protein</fullName>
    </submittedName>
</protein>
<sequence>MGSHQMLYFDEVRRGNYTVFVNHVLEQIPVAYRVGAVDIEVLNKYRDDLLDIADELGEIYCTAMSTVNMDFFKGGACIEFIKQYWRDFITDIDRNEHWINMIIYMLKLFSVNVGVTALVTLPIQLSSLAVSIISRENKPVTQLVNALGKLSALTAAFYAEALVHLLTENVGVPLSAFMILAGGVVNELLKVYGSAIA</sequence>
<dbReference type="KEGG" id="vdi:Vdis_1285"/>
<reference evidence="2" key="2">
    <citation type="journal article" date="2010" name="Stand. Genomic Sci.">
        <title>Complete genome sequence of Vulcanisaeta distributa type strain (IC-017T).</title>
        <authorList>
            <person name="Mavromatis K."/>
            <person name="Sikorski J."/>
            <person name="Pabst E."/>
            <person name="Teshima H."/>
            <person name="Lapidus A."/>
            <person name="Lucas S."/>
            <person name="Nolan M."/>
            <person name="Glavina Del Rio T."/>
            <person name="Cheng J."/>
            <person name="Bruce D."/>
            <person name="Goodwin L."/>
            <person name="Pitluck S."/>
            <person name="Liolios K."/>
            <person name="Ivanova N."/>
            <person name="Mikhailova N."/>
            <person name="Pati A."/>
            <person name="Chen A."/>
            <person name="Palaniappan K."/>
            <person name="Land M."/>
            <person name="Hauser L."/>
            <person name="Chang Y."/>
            <person name="Jeffries C."/>
            <person name="Rohde M."/>
            <person name="Spring S."/>
            <person name="Goker M."/>
            <person name="Wirth R."/>
            <person name="Woyke T."/>
            <person name="Bristow J."/>
            <person name="Eisen J."/>
            <person name="Markowitz V."/>
            <person name="Hugenholtz P."/>
            <person name="Klenk H."/>
            <person name="Kyrpides N."/>
        </authorList>
    </citation>
    <scope>NUCLEOTIDE SEQUENCE [LARGE SCALE GENOMIC DNA]</scope>
    <source>
        <strain evidence="2">DSM 14429 / JCM 11212 / NBRC 100878 / IC-017</strain>
    </source>
</reference>
<dbReference type="STRING" id="572478.Vdis_1285"/>
<gene>
    <name evidence="1" type="ordered locus">Vdis_1285</name>
</gene>
<evidence type="ECO:0000313" key="2">
    <source>
        <dbReference type="Proteomes" id="UP000006681"/>
    </source>
</evidence>
<dbReference type="EMBL" id="CP002100">
    <property type="protein sequence ID" value="ADN50671.1"/>
    <property type="molecule type" value="Genomic_DNA"/>
</dbReference>
<proteinExistence type="predicted"/>
<dbReference type="Proteomes" id="UP000006681">
    <property type="component" value="Chromosome"/>
</dbReference>
<dbReference type="OrthoDB" id="25360at2157"/>
<dbReference type="RefSeq" id="WP_013336396.1">
    <property type="nucleotide sequence ID" value="NC_014537.1"/>
</dbReference>
<keyword evidence="2" id="KW-1185">Reference proteome</keyword>
<reference evidence="1 2" key="1">
    <citation type="journal article" date="2010" name="Stand. Genomic Sci.">
        <title>Complete genome sequence of Vulcanisaeta distributa type strain (IC-017).</title>
        <authorList>
            <person name="Mavromatis K."/>
            <person name="Sikorski J."/>
            <person name="Pabst E."/>
            <person name="Teshima H."/>
            <person name="Lapidus A."/>
            <person name="Lucas S."/>
            <person name="Nolan M."/>
            <person name="Glavina Del Rio T."/>
            <person name="Cheng J.F."/>
            <person name="Bruce D."/>
            <person name="Goodwin L."/>
            <person name="Pitluck S."/>
            <person name="Liolios K."/>
            <person name="Ivanova N."/>
            <person name="Mikhailova N."/>
            <person name="Pati A."/>
            <person name="Chen A."/>
            <person name="Palaniappan K."/>
            <person name="Land M."/>
            <person name="Hauser L."/>
            <person name="Chang Y.J."/>
            <person name="Jeffries C.D."/>
            <person name="Rohde M."/>
            <person name="Spring S."/>
            <person name="Goker M."/>
            <person name="Wirth R."/>
            <person name="Woyke T."/>
            <person name="Bristow J."/>
            <person name="Eisen J.A."/>
            <person name="Markowitz V."/>
            <person name="Hugenholtz P."/>
            <person name="Klenk H.P."/>
            <person name="Kyrpides N.C."/>
        </authorList>
    </citation>
    <scope>NUCLEOTIDE SEQUENCE [LARGE SCALE GENOMIC DNA]</scope>
    <source>
        <strain evidence="2">DSM 14429 / JCM 11212 / NBRC 100878 / IC-017</strain>
    </source>
</reference>
<evidence type="ECO:0000313" key="1">
    <source>
        <dbReference type="EMBL" id="ADN50671.1"/>
    </source>
</evidence>
<dbReference type="AlphaFoldDB" id="E1QRV4"/>
<accession>E1QRV4</accession>